<feature type="region of interest" description="Disordered" evidence="1">
    <location>
        <begin position="30"/>
        <end position="104"/>
    </location>
</feature>
<comment type="caution">
    <text evidence="2">The sequence shown here is derived from an EMBL/GenBank/DDBJ whole genome shotgun (WGS) entry which is preliminary data.</text>
</comment>
<evidence type="ECO:0008006" key="4">
    <source>
        <dbReference type="Google" id="ProtNLM"/>
    </source>
</evidence>
<evidence type="ECO:0000313" key="2">
    <source>
        <dbReference type="EMBL" id="KAF9064361.1"/>
    </source>
</evidence>
<feature type="compositionally biased region" description="Basic and acidic residues" evidence="1">
    <location>
        <begin position="120"/>
        <end position="129"/>
    </location>
</feature>
<feature type="region of interest" description="Disordered" evidence="1">
    <location>
        <begin position="249"/>
        <end position="326"/>
    </location>
</feature>
<feature type="compositionally biased region" description="Low complexity" evidence="1">
    <location>
        <begin position="31"/>
        <end position="44"/>
    </location>
</feature>
<feature type="region of interest" description="Disordered" evidence="1">
    <location>
        <begin position="110"/>
        <end position="129"/>
    </location>
</feature>
<evidence type="ECO:0000256" key="1">
    <source>
        <dbReference type="SAM" id="MobiDB-lite"/>
    </source>
</evidence>
<accession>A0A9P5PJ81</accession>
<feature type="compositionally biased region" description="Low complexity" evidence="1">
    <location>
        <begin position="83"/>
        <end position="100"/>
    </location>
</feature>
<dbReference type="Proteomes" id="UP000772434">
    <property type="component" value="Unassembled WGS sequence"/>
</dbReference>
<name>A0A9P5PJ81_9AGAR</name>
<keyword evidence="3" id="KW-1185">Reference proteome</keyword>
<feature type="compositionally biased region" description="Low complexity" evidence="1">
    <location>
        <begin position="308"/>
        <end position="326"/>
    </location>
</feature>
<dbReference type="AlphaFoldDB" id="A0A9P5PJ81"/>
<organism evidence="2 3">
    <name type="scientific">Rhodocollybia butyracea</name>
    <dbReference type="NCBI Taxonomy" id="206335"/>
    <lineage>
        <taxon>Eukaryota</taxon>
        <taxon>Fungi</taxon>
        <taxon>Dikarya</taxon>
        <taxon>Basidiomycota</taxon>
        <taxon>Agaricomycotina</taxon>
        <taxon>Agaricomycetes</taxon>
        <taxon>Agaricomycetidae</taxon>
        <taxon>Agaricales</taxon>
        <taxon>Marasmiineae</taxon>
        <taxon>Omphalotaceae</taxon>
        <taxon>Rhodocollybia</taxon>
    </lineage>
</organism>
<dbReference type="OrthoDB" id="2635829at2759"/>
<sequence length="932" mass="103353">MFISETKAARIRHQNKTANASYRMRLKAKATDFQTSTTDSQTPTHEQLGLEPSMEPPYRREVETGSHYTEQRAYFPPEYLGKSEASSSRTSSTGGASSFSIQNHVDFGVTPPHYGGFEPESSREPSFDHLRGWGVPNGLPYHNDYESRLSSVPWQPGFSQYRGPISSHNWSSIDRETSFSHSYAGSVIPRPRSISPVMNLHYDPTSFMNRDSPQSFHTPLRKNNYYDPVRDVHDPPADHIQFMDFASSSISHPVQSPNPPQSLPSQGIPVNVTGGSMVDSPPPVSAHTSPVTLREAPHLSVSQCTSGLSEPSASQSVSQSDASLVSTDSIDSADTISNLEGPPSTSNARLVVKTELSINPNPAGSQLSPDPPLTPVPDSLISVRLSPPGFVTKYRPPTHPIGPHYYPELVFEPSDFTVEVLGSHVGEQAEVQVWPNGWKTVLPELRNETHSGNILEADAKAVKWMADPANVAPPEQSIVRYLDSRSYGGNPASLVKDIRSLMAKSFVVVLPNAVPPVGPRRVDTLEDITYTLGAGSSQAQAITYHDMELRARDPGQPYGNGTLPAFLENMKKPSHVHMLLDFPVAIETIPHPFHLLNDGKISAEQMNSDMSYQGRSKPSYLSNQLASKWGLLHMAGTFTYPHVDTAGYAVGGQVAGDRNDPQPKIWAVLSLKDPSMAKLPLEQLAEHFQDVASIIASSLEEHEKWLKGFKKAKHNRKKIPLYPSRGPDMWSEVWNVEVIYLRPGDIFFQPPFILHLVYTPAPCVAFGSHSYGYDTMHLTETARRIQHLANNNITNQVHIGTYETLEQMLLALHGHTKRVFYRRAIAALCLMILFPARYFSGEDAGEQENQDKAAKIYREVAHEVATFVVRHYLDIPQGERKKFTEGMLVDYLYDGNTKYTDPGPSFTLGTALTEETKKIFARRDKKGTKAKK</sequence>
<protein>
    <recommendedName>
        <fullName evidence="4">JmjC domain-containing protein</fullName>
    </recommendedName>
</protein>
<dbReference type="SUPFAM" id="SSF51197">
    <property type="entry name" value="Clavaminate synthase-like"/>
    <property type="match status" value="1"/>
</dbReference>
<reference evidence="2" key="1">
    <citation type="submission" date="2020-11" db="EMBL/GenBank/DDBJ databases">
        <authorList>
            <consortium name="DOE Joint Genome Institute"/>
            <person name="Ahrendt S."/>
            <person name="Riley R."/>
            <person name="Andreopoulos W."/>
            <person name="Labutti K."/>
            <person name="Pangilinan J."/>
            <person name="Ruiz-Duenas F.J."/>
            <person name="Barrasa J.M."/>
            <person name="Sanchez-Garcia M."/>
            <person name="Camarero S."/>
            <person name="Miyauchi S."/>
            <person name="Serrano A."/>
            <person name="Linde D."/>
            <person name="Babiker R."/>
            <person name="Drula E."/>
            <person name="Ayuso-Fernandez I."/>
            <person name="Pacheco R."/>
            <person name="Padilla G."/>
            <person name="Ferreira P."/>
            <person name="Barriuso J."/>
            <person name="Kellner H."/>
            <person name="Castanera R."/>
            <person name="Alfaro M."/>
            <person name="Ramirez L."/>
            <person name="Pisabarro A.G."/>
            <person name="Kuo A."/>
            <person name="Tritt A."/>
            <person name="Lipzen A."/>
            <person name="He G."/>
            <person name="Yan M."/>
            <person name="Ng V."/>
            <person name="Cullen D."/>
            <person name="Martin F."/>
            <person name="Rosso M.-N."/>
            <person name="Henrissat B."/>
            <person name="Hibbett D."/>
            <person name="Martinez A.T."/>
            <person name="Grigoriev I.V."/>
        </authorList>
    </citation>
    <scope>NUCLEOTIDE SEQUENCE</scope>
    <source>
        <strain evidence="2">AH 40177</strain>
    </source>
</reference>
<evidence type="ECO:0000313" key="3">
    <source>
        <dbReference type="Proteomes" id="UP000772434"/>
    </source>
</evidence>
<dbReference type="EMBL" id="JADNRY010000125">
    <property type="protein sequence ID" value="KAF9064361.1"/>
    <property type="molecule type" value="Genomic_DNA"/>
</dbReference>
<proteinExistence type="predicted"/>
<gene>
    <name evidence="2" type="ORF">BDP27DRAFT_1425936</name>
</gene>